<keyword evidence="1" id="KW-0812">Transmembrane</keyword>
<dbReference type="InterPro" id="IPR013783">
    <property type="entry name" value="Ig-like_fold"/>
</dbReference>
<evidence type="ECO:0000313" key="3">
    <source>
        <dbReference type="EMBL" id="OUQ05649.1"/>
    </source>
</evidence>
<dbReference type="InterPro" id="IPR003599">
    <property type="entry name" value="Ig_sub"/>
</dbReference>
<evidence type="ECO:0000259" key="2">
    <source>
        <dbReference type="SMART" id="SM00409"/>
    </source>
</evidence>
<dbReference type="EMBL" id="NFLB01000004">
    <property type="protein sequence ID" value="OUQ05649.1"/>
    <property type="molecule type" value="Genomic_DNA"/>
</dbReference>
<evidence type="ECO:0000313" key="4">
    <source>
        <dbReference type="Proteomes" id="UP000196258"/>
    </source>
</evidence>
<reference evidence="4" key="1">
    <citation type="submission" date="2017-04" db="EMBL/GenBank/DDBJ databases">
        <title>Function of individual gut microbiota members based on whole genome sequencing of pure cultures obtained from chicken caecum.</title>
        <authorList>
            <person name="Medvecky M."/>
            <person name="Cejkova D."/>
            <person name="Polansky O."/>
            <person name="Karasova D."/>
            <person name="Kubasova T."/>
            <person name="Cizek A."/>
            <person name="Rychlik I."/>
        </authorList>
    </citation>
    <scope>NUCLEOTIDE SEQUENCE [LARGE SCALE GENOMIC DNA]</scope>
    <source>
        <strain evidence="4">An149</strain>
    </source>
</reference>
<dbReference type="Gene3D" id="2.60.40.10">
    <property type="entry name" value="Immunoglobulins"/>
    <property type="match status" value="1"/>
</dbReference>
<evidence type="ECO:0000256" key="1">
    <source>
        <dbReference type="SAM" id="Phobius"/>
    </source>
</evidence>
<keyword evidence="1" id="KW-1133">Transmembrane helix</keyword>
<protein>
    <recommendedName>
        <fullName evidence="2">Immunoglobulin domain-containing protein</fullName>
    </recommendedName>
</protein>
<gene>
    <name evidence="3" type="ORF">B5E91_04345</name>
</gene>
<comment type="caution">
    <text evidence="3">The sequence shown here is derived from an EMBL/GenBank/DDBJ whole genome shotgun (WGS) entry which is preliminary data.</text>
</comment>
<feature type="transmembrane region" description="Helical" evidence="1">
    <location>
        <begin position="36"/>
        <end position="55"/>
    </location>
</feature>
<keyword evidence="1" id="KW-0472">Membrane</keyword>
<dbReference type="SMART" id="SM00409">
    <property type="entry name" value="IG"/>
    <property type="match status" value="2"/>
</dbReference>
<sequence>MGYFRFIKLNLRPNRDIIIYINTSKEGIKMRYLKKVFSIFLALVLSITMLSSYVMTLKADNNVINLNELEPFKGRTKEEVTEKYDIAKKDEYYNRGNNDYYEIIPSLVAPYDGGKLKTEVHQAMTDLTNFYRWLAGVNPYENISSHDQNLQNFAVIETLYFNATGSLNHYPGSSNLWSKPNDMSDEFWQSAFAPNNIIAYGSSPQAAIEQWFEEGYNQRQNAFNTTGHRDMLLSYQTTGMTFAYTDRMAIGRQLGGGTMNLPCTAYPAPGPYPNISLNPEETAWSIELNDQQLSYDNINDITIKVTNLTTNESYECTAKNNKLTTVSYGYGFAFAQPKVNTDTYVDSYKIEILGLKDLNKNDKIVTYQTDLFDPATMLSSNVVKVDYAWTNVHDSLWNENSVDENDIFGVMPTEITFETDNGRKELLEVGWQYKSSGLGEKWMNVTWYFLPENVNDPQNLIGDFEVYFDRIRNTDSDKNLRYMVTENETLTMKVTPYENWPIDEYNWYKSQDNGDPILIAQTSKPTFTIENVTKEDAGKYFVIYRITNDVYRNTFITPYKTVTVKEPLALDHLEVISTKTKYVIGQDFDPESLDITAYYNDDSSKKLNYNDVTITGFDSSSLGEKTITVTYKEDNKTVSTTFKIEIIEKEVKDIVLTPPTKVKYVEGQSLDLTGGKVIVSYNDDTSEKIDLTSDMVSGYDKDHLGKQTITVTYQGKTATFEVEVIKKEATKIELVTPPDKVEYIRGQKLNLEGARIKVTYNDGDTKLIDVTEKMCSGFDSSLLGQKIVTITYENKTTTFMVNIIERVITSIKVEGIVKTKYVEGQSLDLTGGKVIVSYNDDTSEEIDLTSDMISGYDKDHLGKQTITVIYQGKTATFEVEVIKKEATKIELVTLPDKVEYIRGQKLDPDGARIKVTYNDGDTKLIDVTEKMCSGFDSSSLGQKTVTITYENKTVSFTVNVVERILTLITTDGAIKTEYIEGQPLDISNLKVIALYNDGTSEVIDASMDMISGYDASIVGKQTITVTYKGKTTTFEINVKAKSVTKIEVTSPNKLEYIEGQGLDLSGGKVKVFYDNGTNEEISLTDDMISGYDASIVGKQTITVTYKGKTATFEINVKAKSVTKIEVTSPNKLEYIEGQGLDLSGGKVKVFYDNGTNEEISLTDDMISGYDASIVGKQTIIVTYQGKTATFDVNVIEKVITKIEMNSLPNKVNYLVDQKFEINGATIKVYYNDGSEEIVNVDSNMFNVPNMSKIGNQTIIVNYGGLTTSFEILINDKTLVNISVSTLPDKTEYIEGQGLDVTGGKLLLTYDNGSSEIIDITLAMCSVDMSKPGQVNVSVTYNGFTVTYPILIKEKTPVSLIWVEKPEIRQIKEGMEFIYSGEVKIVYDNDSEEIKKVTALDFEVRGFDKYHIGKQNVIIVYKGTELSVDDTIEVIAKKLSGLKIQSLPLKLTYKQGEVFNLDGLKVLANYDNQTTVLISNDDLIISLPDMNKLGKQVIVISYGDFKVEFEIEITAKDTSMDKEDNKDKTNQDKNIAVKTGDNSLTGIYTTIALLSVATYTMLRKKD</sequence>
<feature type="domain" description="Immunoglobulin" evidence="2">
    <location>
        <begin position="248"/>
        <end position="340"/>
    </location>
</feature>
<dbReference type="InterPro" id="IPR036179">
    <property type="entry name" value="Ig-like_dom_sf"/>
</dbReference>
<dbReference type="Pfam" id="PF07523">
    <property type="entry name" value="Big_3"/>
    <property type="match status" value="11"/>
</dbReference>
<name>A0A1Y4QK57_9FIRM</name>
<dbReference type="InterPro" id="IPR035940">
    <property type="entry name" value="CAP_sf"/>
</dbReference>
<proteinExistence type="predicted"/>
<dbReference type="InterPro" id="IPR022038">
    <property type="entry name" value="Ig-like_bact"/>
</dbReference>
<feature type="domain" description="Immunoglobulin" evidence="2">
    <location>
        <begin position="479"/>
        <end position="565"/>
    </location>
</feature>
<dbReference type="Gene3D" id="3.40.33.10">
    <property type="entry name" value="CAP"/>
    <property type="match status" value="1"/>
</dbReference>
<organism evidence="3 4">
    <name type="scientific">Thomasclavelia spiroformis</name>
    <dbReference type="NCBI Taxonomy" id="29348"/>
    <lineage>
        <taxon>Bacteria</taxon>
        <taxon>Bacillati</taxon>
        <taxon>Bacillota</taxon>
        <taxon>Erysipelotrichia</taxon>
        <taxon>Erysipelotrichales</taxon>
        <taxon>Coprobacillaceae</taxon>
        <taxon>Thomasclavelia</taxon>
    </lineage>
</organism>
<dbReference type="Proteomes" id="UP000196258">
    <property type="component" value="Unassembled WGS sequence"/>
</dbReference>
<accession>A0A1Y4QK57</accession>
<dbReference type="Gene3D" id="2.60.40.3630">
    <property type="match status" value="11"/>
</dbReference>
<dbReference type="SUPFAM" id="SSF48726">
    <property type="entry name" value="Immunoglobulin"/>
    <property type="match status" value="1"/>
</dbReference>